<dbReference type="Proteomes" id="UP001500582">
    <property type="component" value="Unassembled WGS sequence"/>
</dbReference>
<gene>
    <name evidence="1" type="ORF">GCM10023149_03270</name>
</gene>
<sequence length="193" mass="22439">MGLDISINVNNPEEIFDTTYYDPEERNFYQHGLSRTFCNFISRRDVISGEPELDQIGRLTDIDITPIYDMNNYGDDEQLQFMLSHTETDEERKQIIDDNTANREKLKGNISSMLLLINNLIEKLSPIKNLPELLQQQPGNPDTLNHNAYFANFDKDTGDGYIDNNLGQDFRNFRRFLIYAKNNGTKTVYFTYG</sequence>
<organism evidence="1 2">
    <name type="scientific">Mucilaginibacter gynuensis</name>
    <dbReference type="NCBI Taxonomy" id="1302236"/>
    <lineage>
        <taxon>Bacteria</taxon>
        <taxon>Pseudomonadati</taxon>
        <taxon>Bacteroidota</taxon>
        <taxon>Sphingobacteriia</taxon>
        <taxon>Sphingobacteriales</taxon>
        <taxon>Sphingobacteriaceae</taxon>
        <taxon>Mucilaginibacter</taxon>
    </lineage>
</organism>
<reference evidence="2" key="1">
    <citation type="journal article" date="2019" name="Int. J. Syst. Evol. Microbiol.">
        <title>The Global Catalogue of Microorganisms (GCM) 10K type strain sequencing project: providing services to taxonomists for standard genome sequencing and annotation.</title>
        <authorList>
            <consortium name="The Broad Institute Genomics Platform"/>
            <consortium name="The Broad Institute Genome Sequencing Center for Infectious Disease"/>
            <person name="Wu L."/>
            <person name="Ma J."/>
        </authorList>
    </citation>
    <scope>NUCLEOTIDE SEQUENCE [LARGE SCALE GENOMIC DNA]</scope>
    <source>
        <strain evidence="2">JCM 17705</strain>
    </source>
</reference>
<dbReference type="RefSeq" id="WP_345209234.1">
    <property type="nucleotide sequence ID" value="NZ_BAABFT010000001.1"/>
</dbReference>
<accession>A0ABP8FRB8</accession>
<dbReference type="EMBL" id="BAABFT010000001">
    <property type="protein sequence ID" value="GAA4309095.1"/>
    <property type="molecule type" value="Genomic_DNA"/>
</dbReference>
<keyword evidence="2" id="KW-1185">Reference proteome</keyword>
<comment type="caution">
    <text evidence="1">The sequence shown here is derived from an EMBL/GenBank/DDBJ whole genome shotgun (WGS) entry which is preliminary data.</text>
</comment>
<evidence type="ECO:0000313" key="1">
    <source>
        <dbReference type="EMBL" id="GAA4309095.1"/>
    </source>
</evidence>
<proteinExistence type="predicted"/>
<name>A0ABP8FRB8_9SPHI</name>
<evidence type="ECO:0000313" key="2">
    <source>
        <dbReference type="Proteomes" id="UP001500582"/>
    </source>
</evidence>
<protein>
    <submittedName>
        <fullName evidence="1">Uncharacterized protein</fullName>
    </submittedName>
</protein>